<reference evidence="1" key="1">
    <citation type="submission" date="2020-03" db="EMBL/GenBank/DDBJ databases">
        <title>The deep terrestrial virosphere.</title>
        <authorList>
            <person name="Holmfeldt K."/>
            <person name="Nilsson E."/>
            <person name="Simone D."/>
            <person name="Lopez-Fernandez M."/>
            <person name="Wu X."/>
            <person name="de Brujin I."/>
            <person name="Lundin D."/>
            <person name="Andersson A."/>
            <person name="Bertilsson S."/>
            <person name="Dopson M."/>
        </authorList>
    </citation>
    <scope>NUCLEOTIDE SEQUENCE</scope>
    <source>
        <strain evidence="1">TM448A00866</strain>
    </source>
</reference>
<gene>
    <name evidence="1" type="ORF">TM448A00866_0007</name>
</gene>
<accession>A0A6H1ZL41</accession>
<proteinExistence type="predicted"/>
<sequence length="46" mass="5590">MTIQEFELSPYGELLSMYLEYIDPKSYQQAKENLEEWYYEQSISSD</sequence>
<evidence type="ECO:0000313" key="1">
    <source>
        <dbReference type="EMBL" id="QJA48192.1"/>
    </source>
</evidence>
<organism evidence="1">
    <name type="scientific">viral metagenome</name>
    <dbReference type="NCBI Taxonomy" id="1070528"/>
    <lineage>
        <taxon>unclassified sequences</taxon>
        <taxon>metagenomes</taxon>
        <taxon>organismal metagenomes</taxon>
    </lineage>
</organism>
<protein>
    <submittedName>
        <fullName evidence="1">Uncharacterized protein</fullName>
    </submittedName>
</protein>
<dbReference type="EMBL" id="MT144075">
    <property type="protein sequence ID" value="QJA48192.1"/>
    <property type="molecule type" value="Genomic_DNA"/>
</dbReference>
<dbReference type="AlphaFoldDB" id="A0A6H1ZL41"/>
<name>A0A6H1ZL41_9ZZZZ</name>